<reference evidence="1" key="1">
    <citation type="submission" date="2023-04" db="EMBL/GenBank/DDBJ databases">
        <title>Phytophthora lilii NBRC 32176.</title>
        <authorList>
            <person name="Ichikawa N."/>
            <person name="Sato H."/>
            <person name="Tonouchi N."/>
        </authorList>
    </citation>
    <scope>NUCLEOTIDE SEQUENCE</scope>
    <source>
        <strain evidence="1">NBRC 32176</strain>
    </source>
</reference>
<dbReference type="AlphaFoldDB" id="A0A9W6THN4"/>
<dbReference type="Proteomes" id="UP001165083">
    <property type="component" value="Unassembled WGS sequence"/>
</dbReference>
<organism evidence="1 2">
    <name type="scientific">Phytophthora lilii</name>
    <dbReference type="NCBI Taxonomy" id="2077276"/>
    <lineage>
        <taxon>Eukaryota</taxon>
        <taxon>Sar</taxon>
        <taxon>Stramenopiles</taxon>
        <taxon>Oomycota</taxon>
        <taxon>Peronosporomycetes</taxon>
        <taxon>Peronosporales</taxon>
        <taxon>Peronosporaceae</taxon>
        <taxon>Phytophthora</taxon>
    </lineage>
</organism>
<gene>
    <name evidence="1" type="ORF">Plil01_000397400</name>
</gene>
<proteinExistence type="predicted"/>
<keyword evidence="2" id="KW-1185">Reference proteome</keyword>
<protein>
    <submittedName>
        <fullName evidence="1">Unnamed protein product</fullName>
    </submittedName>
</protein>
<comment type="caution">
    <text evidence="1">The sequence shown here is derived from an EMBL/GenBank/DDBJ whole genome shotgun (WGS) entry which is preliminary data.</text>
</comment>
<sequence>MDKKRRETAALEKFLQTVVAPTVDIGTVSGVQALTNNWRLFTEFFPDIRVQLNRPRNQSIAARLADHRIVMQGPVRFNWDNTSNRMSGLYTQTDMVSPLLQLLGNLEDVLVVFSQARLTSDGIVVVGEGVEFERLGMADR</sequence>
<name>A0A9W6THN4_9STRA</name>
<evidence type="ECO:0000313" key="2">
    <source>
        <dbReference type="Proteomes" id="UP001165083"/>
    </source>
</evidence>
<evidence type="ECO:0000313" key="1">
    <source>
        <dbReference type="EMBL" id="GMF13506.1"/>
    </source>
</evidence>
<accession>A0A9W6THN4</accession>
<dbReference type="OrthoDB" id="127157at2759"/>
<dbReference type="EMBL" id="BSXW01000159">
    <property type="protein sequence ID" value="GMF13506.1"/>
    <property type="molecule type" value="Genomic_DNA"/>
</dbReference>